<evidence type="ECO:0000313" key="4">
    <source>
        <dbReference type="EMBL" id="MXP10581.1"/>
    </source>
</evidence>
<dbReference type="Proteomes" id="UP000429229">
    <property type="component" value="Unassembled WGS sequence"/>
</dbReference>
<keyword evidence="1" id="KW-1133">Transmembrane helix</keyword>
<dbReference type="AlphaFoldDB" id="A0A6I4U8A3"/>
<dbReference type="Pfam" id="PF16220">
    <property type="entry name" value="DUF4880"/>
    <property type="match status" value="1"/>
</dbReference>
<dbReference type="EMBL" id="WTYR01000001">
    <property type="protein sequence ID" value="MXP10581.1"/>
    <property type="molecule type" value="Genomic_DNA"/>
</dbReference>
<keyword evidence="1" id="KW-0812">Transmembrane</keyword>
<dbReference type="PANTHER" id="PTHR30273">
    <property type="entry name" value="PERIPLASMIC SIGNAL SENSOR AND SIGMA FACTOR ACTIVATOR FECR-RELATED"/>
    <property type="match status" value="1"/>
</dbReference>
<keyword evidence="5" id="KW-1185">Reference proteome</keyword>
<evidence type="ECO:0000259" key="2">
    <source>
        <dbReference type="Pfam" id="PF04773"/>
    </source>
</evidence>
<feature type="domain" description="FecR protein" evidence="2">
    <location>
        <begin position="154"/>
        <end position="245"/>
    </location>
</feature>
<dbReference type="InterPro" id="IPR032623">
    <property type="entry name" value="FecR_N"/>
</dbReference>
<accession>A0A6I4U8A3</accession>
<name>A0A6I4U8A3_9SPHN</name>
<evidence type="ECO:0000313" key="5">
    <source>
        <dbReference type="Proteomes" id="UP000429229"/>
    </source>
</evidence>
<dbReference type="PANTHER" id="PTHR30273:SF2">
    <property type="entry name" value="PROTEIN FECR"/>
    <property type="match status" value="1"/>
</dbReference>
<protein>
    <submittedName>
        <fullName evidence="4">DUF4880 domain-containing protein</fullName>
    </submittedName>
</protein>
<dbReference type="GO" id="GO:0016989">
    <property type="term" value="F:sigma factor antagonist activity"/>
    <property type="evidence" value="ECO:0007669"/>
    <property type="project" value="TreeGrafter"/>
</dbReference>
<evidence type="ECO:0000256" key="1">
    <source>
        <dbReference type="SAM" id="Phobius"/>
    </source>
</evidence>
<dbReference type="InterPro" id="IPR012373">
    <property type="entry name" value="Ferrdict_sens_TM"/>
</dbReference>
<gene>
    <name evidence="4" type="ORF">GRI68_10370</name>
</gene>
<sequence>MWPNGWIGTMGNADTAIKGQTASVSECAAGWIARLQSESCSSEDWSRFRAWRAASPEHDATFNTMMNTWDGLDEFAEDPDIMQMRIDAMSLDAANASRPAWLFPLAACLVLMLAGALALAIPSIYASKTGGDIPAVASSSSTAAEGESLAYTQVYSSGVGQLSTVDLPDGSTIELNTDTVVEIDFTPGQRHLNLVRGEAVFEVAHDADRPFVVQAGDRRITALGTIFSVRKTGQEMIVALIEGSIDVEPFEPGARVGSTAGVRLTPGQQARTAGTARDIEVTKVNVDRALSWRTGRLIFDNDRLADAVAEVNRYSERKLVLADPALADMRISGAFTTGSAEKFAAAISVALPVSLDPRRGGSKLLLRKKPAANSTR</sequence>
<keyword evidence="1" id="KW-0472">Membrane</keyword>
<organism evidence="4 5">
    <name type="scientific">Alteriqipengyuania halimionae</name>
    <dbReference type="NCBI Taxonomy" id="1926630"/>
    <lineage>
        <taxon>Bacteria</taxon>
        <taxon>Pseudomonadati</taxon>
        <taxon>Pseudomonadota</taxon>
        <taxon>Alphaproteobacteria</taxon>
        <taxon>Sphingomonadales</taxon>
        <taxon>Erythrobacteraceae</taxon>
        <taxon>Alteriqipengyuania</taxon>
    </lineage>
</organism>
<dbReference type="Gene3D" id="2.60.120.1440">
    <property type="match status" value="1"/>
</dbReference>
<proteinExistence type="predicted"/>
<dbReference type="Gene3D" id="3.55.50.30">
    <property type="match status" value="1"/>
</dbReference>
<comment type="caution">
    <text evidence="4">The sequence shown here is derived from an EMBL/GenBank/DDBJ whole genome shotgun (WGS) entry which is preliminary data.</text>
</comment>
<dbReference type="Pfam" id="PF04773">
    <property type="entry name" value="FecR"/>
    <property type="match status" value="1"/>
</dbReference>
<reference evidence="4 5" key="1">
    <citation type="submission" date="2019-12" db="EMBL/GenBank/DDBJ databases">
        <title>Genomic-based taxomic classification of the family Erythrobacteraceae.</title>
        <authorList>
            <person name="Xu L."/>
        </authorList>
    </citation>
    <scope>NUCLEOTIDE SEQUENCE [LARGE SCALE GENOMIC DNA]</scope>
    <source>
        <strain evidence="4 5">LMG 29519</strain>
    </source>
</reference>
<dbReference type="InterPro" id="IPR006860">
    <property type="entry name" value="FecR"/>
</dbReference>
<evidence type="ECO:0000259" key="3">
    <source>
        <dbReference type="Pfam" id="PF16220"/>
    </source>
</evidence>
<feature type="domain" description="FecR N-terminal" evidence="3">
    <location>
        <begin position="28"/>
        <end position="62"/>
    </location>
</feature>
<feature type="transmembrane region" description="Helical" evidence="1">
    <location>
        <begin position="101"/>
        <end position="121"/>
    </location>
</feature>
<dbReference type="PIRSF" id="PIRSF018266">
    <property type="entry name" value="FecR"/>
    <property type="match status" value="1"/>
</dbReference>